<dbReference type="Proteomes" id="UP000044098">
    <property type="component" value="Unassembled WGS sequence"/>
</dbReference>
<reference evidence="1 2" key="1">
    <citation type="submission" date="2015-09" db="EMBL/GenBank/DDBJ databases">
        <authorList>
            <consortium name="Pathogen Informatics"/>
        </authorList>
    </citation>
    <scope>NUCLEOTIDE SEQUENCE [LARGE SCALE GENOMIC DNA]</scope>
    <source>
        <strain evidence="1 2">2789STDY5608625</strain>
    </source>
</reference>
<gene>
    <name evidence="1" type="ORF">ERS370000_01872</name>
</gene>
<proteinExistence type="predicted"/>
<sequence>MLGSDMASATRRPPIVHSCISGLCDRFRFSTSKPAGTRSTSKPSGMFWLALACTHTTSMSPVCRLPPSHGRPSGRYQPRLSWITSLRGAGVVVGLPWMSYSTNRDWLPVFSNCTPARSAADSDTVWSLVPPASALVEPLTVNVADQGVALSPPIARAASNSDICSCVDRYERLPRRLASCVSRLSRRSWRSSYFSAIAKASA</sequence>
<dbReference type="AlphaFoldDB" id="A0AAD2IY55"/>
<evidence type="ECO:0000313" key="2">
    <source>
        <dbReference type="Proteomes" id="UP000044098"/>
    </source>
</evidence>
<protein>
    <submittedName>
        <fullName evidence="1">Uncharacterized protein</fullName>
    </submittedName>
</protein>
<name>A0AAD2IY55_ACHAE</name>
<dbReference type="EMBL" id="CYTK01000003">
    <property type="protein sequence ID" value="CUI86879.1"/>
    <property type="molecule type" value="Genomic_DNA"/>
</dbReference>
<evidence type="ECO:0000313" key="1">
    <source>
        <dbReference type="EMBL" id="CUI86879.1"/>
    </source>
</evidence>
<accession>A0AAD2IY55</accession>
<organism evidence="1 2">
    <name type="scientific">Achromobacter aegrifaciens</name>
    <dbReference type="NCBI Taxonomy" id="1287736"/>
    <lineage>
        <taxon>Bacteria</taxon>
        <taxon>Pseudomonadati</taxon>
        <taxon>Pseudomonadota</taxon>
        <taxon>Betaproteobacteria</taxon>
        <taxon>Burkholderiales</taxon>
        <taxon>Alcaligenaceae</taxon>
        <taxon>Achromobacter</taxon>
    </lineage>
</organism>
<comment type="caution">
    <text evidence="1">The sequence shown here is derived from an EMBL/GenBank/DDBJ whole genome shotgun (WGS) entry which is preliminary data.</text>
</comment>